<name>A0A285LCE6_9NOCA</name>
<gene>
    <name evidence="2" type="ORF">SAMN04244553_2649</name>
</gene>
<keyword evidence="3" id="KW-1185">Reference proteome</keyword>
<evidence type="ECO:0000256" key="1">
    <source>
        <dbReference type="SAM" id="MobiDB-lite"/>
    </source>
</evidence>
<dbReference type="STRING" id="1379680.GCA_001612615_02601"/>
<dbReference type="InterPro" id="IPR020311">
    <property type="entry name" value="Uncharacterised_Rv0898c"/>
</dbReference>
<dbReference type="RefSeq" id="WP_067784194.1">
    <property type="nucleotide sequence ID" value="NZ_JAMTCV010000001.1"/>
</dbReference>
<dbReference type="AlphaFoldDB" id="A0A285LCE6"/>
<sequence>MTEQDILERIKQLVDDEHELRSKATSGEVDPVTERQRLAELEVMLDQCWDLLRQRRARIDAGASPDEAQVSSPRQVEGYLQ</sequence>
<proteinExistence type="predicted"/>
<feature type="region of interest" description="Disordered" evidence="1">
    <location>
        <begin position="61"/>
        <end position="81"/>
    </location>
</feature>
<evidence type="ECO:0008006" key="4">
    <source>
        <dbReference type="Google" id="ProtNLM"/>
    </source>
</evidence>
<dbReference type="Pfam" id="PF10944">
    <property type="entry name" value="DUF2630"/>
    <property type="match status" value="1"/>
</dbReference>
<protein>
    <recommendedName>
        <fullName evidence="4">DUF2630 domain-containing protein</fullName>
    </recommendedName>
</protein>
<dbReference type="Proteomes" id="UP000219565">
    <property type="component" value="Unassembled WGS sequence"/>
</dbReference>
<accession>A0A285LCE6</accession>
<evidence type="ECO:0000313" key="2">
    <source>
        <dbReference type="EMBL" id="SNY81071.1"/>
    </source>
</evidence>
<evidence type="ECO:0000313" key="3">
    <source>
        <dbReference type="Proteomes" id="UP000219565"/>
    </source>
</evidence>
<dbReference type="OrthoDB" id="7376174at2"/>
<organism evidence="2 3">
    <name type="scientific">Nocardia amikacinitolerans</name>
    <dbReference type="NCBI Taxonomy" id="756689"/>
    <lineage>
        <taxon>Bacteria</taxon>
        <taxon>Bacillati</taxon>
        <taxon>Actinomycetota</taxon>
        <taxon>Actinomycetes</taxon>
        <taxon>Mycobacteriales</taxon>
        <taxon>Nocardiaceae</taxon>
        <taxon>Nocardia</taxon>
    </lineage>
</organism>
<reference evidence="2 3" key="1">
    <citation type="submission" date="2017-09" db="EMBL/GenBank/DDBJ databases">
        <authorList>
            <person name="Ehlers B."/>
            <person name="Leendertz F.H."/>
        </authorList>
    </citation>
    <scope>NUCLEOTIDE SEQUENCE [LARGE SCALE GENOMIC DNA]</scope>
    <source>
        <strain evidence="2 3">DSM 45537</strain>
    </source>
</reference>
<dbReference type="EMBL" id="OBEG01000002">
    <property type="protein sequence ID" value="SNY81071.1"/>
    <property type="molecule type" value="Genomic_DNA"/>
</dbReference>